<dbReference type="InterPro" id="IPR036188">
    <property type="entry name" value="FAD/NAD-bd_sf"/>
</dbReference>
<reference evidence="2" key="1">
    <citation type="submission" date="2016-03" db="EMBL/GenBank/DDBJ databases">
        <authorList>
            <person name="Borrel G."/>
            <person name="Mccann A."/>
            <person name="O'Toole P.W."/>
        </authorList>
    </citation>
    <scope>NUCLEOTIDE SEQUENCE</scope>
    <source>
        <strain evidence="2">183</strain>
    </source>
</reference>
<dbReference type="Gene3D" id="3.30.9.10">
    <property type="entry name" value="D-Amino Acid Oxidase, subunit A, domain 2"/>
    <property type="match status" value="1"/>
</dbReference>
<evidence type="ECO:0000313" key="2">
    <source>
        <dbReference type="EMBL" id="TQS83391.1"/>
    </source>
</evidence>
<dbReference type="SUPFAM" id="SSF51971">
    <property type="entry name" value="Nucleotide-binding domain"/>
    <property type="match status" value="1"/>
</dbReference>
<dbReference type="InterPro" id="IPR006076">
    <property type="entry name" value="FAD-dep_OxRdtase"/>
</dbReference>
<dbReference type="RefSeq" id="WP_400194450.1">
    <property type="nucleotide sequence ID" value="NZ_CAYAYE010000040.1"/>
</dbReference>
<evidence type="ECO:0000259" key="1">
    <source>
        <dbReference type="Pfam" id="PF01266"/>
    </source>
</evidence>
<comment type="caution">
    <text evidence="2">The sequence shown here is derived from an EMBL/GenBank/DDBJ whole genome shotgun (WGS) entry which is preliminary data.</text>
</comment>
<dbReference type="Proteomes" id="UP000752814">
    <property type="component" value="Unassembled WGS sequence"/>
</dbReference>
<dbReference type="AlphaFoldDB" id="A0A8J8PFX4"/>
<accession>A0A8J8PFX4</accession>
<sequence>MMRIESPLMLNLHRERQAASLTEDSDTDIAVIGGGISGMSAAYSLLTQTDRHVIILERNLLSSGASGHNAGQAVAAFEVPYPKLISTYGKELTDNTYAAVNNAVSSLKSMAEYASSEIADVEALALFSNLESAKERMKNPGSTCLYVPSDSNEPDAVKLEDFNGQTWSSGYAAATGYHSGIVNCPCLIENLANRLLEDYPDRFEVYEHSPADKISLENDAARIVCNGHIVNSSSVVMCTNGYGGFSLESGSPISLGNKIQPVAGYMIGRLTSPAPAGIRSYVPSNPSEPYYYVTKNFVNSQYVTCAGGLDTKLTSWKDIETWTQDDERKCSMIEAFLLQKLSGFSGPRNYQWKGLMGYTDTGVRLAGKDPNLDSLYYSLGCNGIGILQAVLSADVICKQIDGKAYPRTFFDPLVQNQDSTGYPDAVQLSMPPFRE</sequence>
<dbReference type="Gene3D" id="3.50.50.60">
    <property type="entry name" value="FAD/NAD(P)-binding domain"/>
    <property type="match status" value="1"/>
</dbReference>
<dbReference type="PANTHER" id="PTHR13847">
    <property type="entry name" value="SARCOSINE DEHYDROGENASE-RELATED"/>
    <property type="match status" value="1"/>
</dbReference>
<evidence type="ECO:0000313" key="3">
    <source>
        <dbReference type="Proteomes" id="UP000752814"/>
    </source>
</evidence>
<dbReference type="EMBL" id="LVVT01000011">
    <property type="protein sequence ID" value="TQS83391.1"/>
    <property type="molecule type" value="Genomic_DNA"/>
</dbReference>
<organism evidence="2 3">
    <name type="scientific">Candidatus Methanomassiliicoccus intestinalis</name>
    <dbReference type="NCBI Taxonomy" id="1406512"/>
    <lineage>
        <taxon>Archaea</taxon>
        <taxon>Methanobacteriati</taxon>
        <taxon>Thermoplasmatota</taxon>
        <taxon>Thermoplasmata</taxon>
        <taxon>Methanomassiliicoccales</taxon>
        <taxon>Methanomassiliicoccaceae</taxon>
        <taxon>Methanomassiliicoccus</taxon>
    </lineage>
</organism>
<proteinExistence type="predicted"/>
<dbReference type="GO" id="GO:0005737">
    <property type="term" value="C:cytoplasm"/>
    <property type="evidence" value="ECO:0007669"/>
    <property type="project" value="TreeGrafter"/>
</dbReference>
<dbReference type="PANTHER" id="PTHR13847:SF281">
    <property type="entry name" value="FAD DEPENDENT OXIDOREDUCTASE DOMAIN-CONTAINING PROTEIN"/>
    <property type="match status" value="1"/>
</dbReference>
<protein>
    <recommendedName>
        <fullName evidence="1">FAD dependent oxidoreductase domain-containing protein</fullName>
    </recommendedName>
</protein>
<feature type="domain" description="FAD dependent oxidoreductase" evidence="1">
    <location>
        <begin position="28"/>
        <end position="397"/>
    </location>
</feature>
<gene>
    <name evidence="2" type="ORF">A3207_08745</name>
</gene>
<dbReference type="Pfam" id="PF01266">
    <property type="entry name" value="DAO"/>
    <property type="match status" value="1"/>
</dbReference>
<name>A0A8J8PFX4_9ARCH</name>